<proteinExistence type="predicted"/>
<dbReference type="InterPro" id="IPR011011">
    <property type="entry name" value="Znf_FYVE_PHD"/>
</dbReference>
<dbReference type="SUPFAM" id="SSF57903">
    <property type="entry name" value="FYVE/PHD zinc finger"/>
    <property type="match status" value="1"/>
</dbReference>
<evidence type="ECO:0000313" key="2">
    <source>
        <dbReference type="EMBL" id="KAF2439326.1"/>
    </source>
</evidence>
<feature type="compositionally biased region" description="Acidic residues" evidence="1">
    <location>
        <begin position="1"/>
        <end position="11"/>
    </location>
</feature>
<feature type="region of interest" description="Disordered" evidence="1">
    <location>
        <begin position="362"/>
        <end position="381"/>
    </location>
</feature>
<dbReference type="AlphaFoldDB" id="A0A9P4U719"/>
<dbReference type="EMBL" id="MU001509">
    <property type="protein sequence ID" value="KAF2439326.1"/>
    <property type="molecule type" value="Genomic_DNA"/>
</dbReference>
<reference evidence="2" key="1">
    <citation type="journal article" date="2020" name="Stud. Mycol.">
        <title>101 Dothideomycetes genomes: a test case for predicting lifestyles and emergence of pathogens.</title>
        <authorList>
            <person name="Haridas S."/>
            <person name="Albert R."/>
            <person name="Binder M."/>
            <person name="Bloem J."/>
            <person name="Labutti K."/>
            <person name="Salamov A."/>
            <person name="Andreopoulos B."/>
            <person name="Baker S."/>
            <person name="Barry K."/>
            <person name="Bills G."/>
            <person name="Bluhm B."/>
            <person name="Cannon C."/>
            <person name="Castanera R."/>
            <person name="Culley D."/>
            <person name="Daum C."/>
            <person name="Ezra D."/>
            <person name="Gonzalez J."/>
            <person name="Henrissat B."/>
            <person name="Kuo A."/>
            <person name="Liang C."/>
            <person name="Lipzen A."/>
            <person name="Lutzoni F."/>
            <person name="Magnuson J."/>
            <person name="Mondo S."/>
            <person name="Nolan M."/>
            <person name="Ohm R."/>
            <person name="Pangilinan J."/>
            <person name="Park H.-J."/>
            <person name="Ramirez L."/>
            <person name="Alfaro M."/>
            <person name="Sun H."/>
            <person name="Tritt A."/>
            <person name="Yoshinaga Y."/>
            <person name="Zwiers L.-H."/>
            <person name="Turgeon B."/>
            <person name="Goodwin S."/>
            <person name="Spatafora J."/>
            <person name="Crous P."/>
            <person name="Grigoriev I."/>
        </authorList>
    </citation>
    <scope>NUCLEOTIDE SEQUENCE</scope>
    <source>
        <strain evidence="2">CBS 690.94</strain>
    </source>
</reference>
<gene>
    <name evidence="2" type="ORF">P171DRAFT_436023</name>
</gene>
<evidence type="ECO:0000256" key="1">
    <source>
        <dbReference type="SAM" id="MobiDB-lite"/>
    </source>
</evidence>
<organism evidence="2 3">
    <name type="scientific">Karstenula rhodostoma CBS 690.94</name>
    <dbReference type="NCBI Taxonomy" id="1392251"/>
    <lineage>
        <taxon>Eukaryota</taxon>
        <taxon>Fungi</taxon>
        <taxon>Dikarya</taxon>
        <taxon>Ascomycota</taxon>
        <taxon>Pezizomycotina</taxon>
        <taxon>Dothideomycetes</taxon>
        <taxon>Pleosporomycetidae</taxon>
        <taxon>Pleosporales</taxon>
        <taxon>Massarineae</taxon>
        <taxon>Didymosphaeriaceae</taxon>
        <taxon>Karstenula</taxon>
    </lineage>
</organism>
<keyword evidence="3" id="KW-1185">Reference proteome</keyword>
<comment type="caution">
    <text evidence="2">The sequence shown here is derived from an EMBL/GenBank/DDBJ whole genome shotgun (WGS) entry which is preliminary data.</text>
</comment>
<feature type="region of interest" description="Disordered" evidence="1">
    <location>
        <begin position="167"/>
        <end position="200"/>
    </location>
</feature>
<evidence type="ECO:0008006" key="4">
    <source>
        <dbReference type="Google" id="ProtNLM"/>
    </source>
</evidence>
<accession>A0A9P4U719</accession>
<dbReference type="OrthoDB" id="5288318at2759"/>
<sequence length="381" mass="41967">MVVLVDLDDDDAPPHGFPPAPAAGDDDADGRPNPNVNGFSAALSCYPIVRQLARQLDLNSLHSLSRTCRQFRANLLEYRDQLIRHTLHCAFDDEATPPPPGSRLLTTGRVARCARDMVAECQRCAAVVCRNCTVKPPPAPTLRARHRRLCRTCTRAPLALLTAAPRLRASSESSLPDTPVSPRRPALLDDDDDDDDAPRAFTAPAFERTPCICDDTVWLCQPCGSHLKNADTLYVRAWTWRTRYSHYLGGVGTGAGEGNEGVECGRAARCLGARAVEHEVDYEGPESPERWTGTSYLAQEMEGIGGVVKMKLKKQVRVGECVKVYEDERDKSIRWLEREAGGRLRSWCSWCDRVVLGGKDKAEARGVRPPSSSSSEPVEAY</sequence>
<name>A0A9P4U719_9PLEO</name>
<dbReference type="Proteomes" id="UP000799764">
    <property type="component" value="Unassembled WGS sequence"/>
</dbReference>
<evidence type="ECO:0000313" key="3">
    <source>
        <dbReference type="Proteomes" id="UP000799764"/>
    </source>
</evidence>
<protein>
    <recommendedName>
        <fullName evidence="4">F-box domain-containing protein</fullName>
    </recommendedName>
</protein>
<feature type="region of interest" description="Disordered" evidence="1">
    <location>
        <begin position="1"/>
        <end position="34"/>
    </location>
</feature>